<comment type="caution">
    <text evidence="1">The sequence shown here is derived from an EMBL/GenBank/DDBJ whole genome shotgun (WGS) entry which is preliminary data.</text>
</comment>
<accession>A0AAN6FUK9</accession>
<dbReference type="AlphaFoldDB" id="A0AAN6FUK9"/>
<gene>
    <name evidence="1" type="ORF">LTR82_005520</name>
</gene>
<evidence type="ECO:0000313" key="1">
    <source>
        <dbReference type="EMBL" id="KAK0323773.1"/>
    </source>
</evidence>
<name>A0AAN6FUK9_9PEZI</name>
<evidence type="ECO:0000313" key="2">
    <source>
        <dbReference type="Proteomes" id="UP001168146"/>
    </source>
</evidence>
<organism evidence="1 2">
    <name type="scientific">Friedmanniomyces endolithicus</name>
    <dbReference type="NCBI Taxonomy" id="329885"/>
    <lineage>
        <taxon>Eukaryota</taxon>
        <taxon>Fungi</taxon>
        <taxon>Dikarya</taxon>
        <taxon>Ascomycota</taxon>
        <taxon>Pezizomycotina</taxon>
        <taxon>Dothideomycetes</taxon>
        <taxon>Dothideomycetidae</taxon>
        <taxon>Mycosphaerellales</taxon>
        <taxon>Teratosphaeriaceae</taxon>
        <taxon>Friedmanniomyces</taxon>
    </lineage>
</organism>
<reference evidence="1" key="1">
    <citation type="submission" date="2021-12" db="EMBL/GenBank/DDBJ databases">
        <title>Black yeast isolated from Biological Soil Crust.</title>
        <authorList>
            <person name="Kurbessoian T."/>
        </authorList>
    </citation>
    <scope>NUCLEOTIDE SEQUENCE</scope>
    <source>
        <strain evidence="1">CCFEE 5208</strain>
    </source>
</reference>
<proteinExistence type="predicted"/>
<sequence length="72" mass="8095">MAYFLYALTGRTLSFQSPVVHVTLQRHVVVRNNVGCLLARQEAVVQLLAPWELFNLYEYTKATNAGPPSSDE</sequence>
<dbReference type="EMBL" id="JASUXU010000012">
    <property type="protein sequence ID" value="KAK0323773.1"/>
    <property type="molecule type" value="Genomic_DNA"/>
</dbReference>
<protein>
    <submittedName>
        <fullName evidence="1">Uncharacterized protein</fullName>
    </submittedName>
</protein>
<dbReference type="Proteomes" id="UP001168146">
    <property type="component" value="Unassembled WGS sequence"/>
</dbReference>